<dbReference type="Proteomes" id="UP001203423">
    <property type="component" value="Unassembled WGS sequence"/>
</dbReference>
<name>A0ABT0LJG9_9GAMM</name>
<protein>
    <recommendedName>
        <fullName evidence="3">DUF1906 domain-containing protein</fullName>
    </recommendedName>
</protein>
<keyword evidence="2" id="KW-1185">Reference proteome</keyword>
<sequence>MNKFITGLLVSASTLSHSFFTTSAVASEAAWVFAHRVNSISALNAANNDLGINAIEIDITHRDDVPAEKTCAETWCAYHDGDDVAVNLSEILNAAELSMQIAAVWFDIKSTTKTDADYADIRQTVKTSVGEGDGSMRKFWGVYPATELNTPYVTAIHQNLEQLGGHDENLLIIDVDDNSDTDAANAKCSEWGIQCGLSVGGPLIGTFGLIADNKAFNSISGDIQHMENINSIFMWTFNWVGLYEDDMMRLLFGDRSYWEHLAAPQWQCGQEGNGVIVGAMNGLYYDDFCENNSNDDACAVANQSINNGPNTQGDRYTNVSQSRNSYQSTSVYECDEYY</sequence>
<dbReference type="RefSeq" id="WP_248943255.1">
    <property type="nucleotide sequence ID" value="NZ_JAKIKS010000223.1"/>
</dbReference>
<dbReference type="EMBL" id="JAKIKS010000223">
    <property type="protein sequence ID" value="MCL1127823.1"/>
    <property type="molecule type" value="Genomic_DNA"/>
</dbReference>
<gene>
    <name evidence="1" type="ORF">L2764_26035</name>
</gene>
<dbReference type="InterPro" id="IPR017946">
    <property type="entry name" value="PLC-like_Pdiesterase_TIM-brl"/>
</dbReference>
<evidence type="ECO:0000313" key="2">
    <source>
        <dbReference type="Proteomes" id="UP001203423"/>
    </source>
</evidence>
<evidence type="ECO:0000313" key="1">
    <source>
        <dbReference type="EMBL" id="MCL1127823.1"/>
    </source>
</evidence>
<evidence type="ECO:0008006" key="3">
    <source>
        <dbReference type="Google" id="ProtNLM"/>
    </source>
</evidence>
<comment type="caution">
    <text evidence="1">The sequence shown here is derived from an EMBL/GenBank/DDBJ whole genome shotgun (WGS) entry which is preliminary data.</text>
</comment>
<accession>A0ABT0LJG9</accession>
<proteinExistence type="predicted"/>
<organism evidence="1 2">
    <name type="scientific">Shewanella surugensis</name>
    <dbReference type="NCBI Taxonomy" id="212020"/>
    <lineage>
        <taxon>Bacteria</taxon>
        <taxon>Pseudomonadati</taxon>
        <taxon>Pseudomonadota</taxon>
        <taxon>Gammaproteobacteria</taxon>
        <taxon>Alteromonadales</taxon>
        <taxon>Shewanellaceae</taxon>
        <taxon>Shewanella</taxon>
    </lineage>
</organism>
<reference evidence="1 2" key="1">
    <citation type="submission" date="2022-01" db="EMBL/GenBank/DDBJ databases">
        <title>Whole genome-based taxonomy of the Shewanellaceae.</title>
        <authorList>
            <person name="Martin-Rodriguez A.J."/>
        </authorList>
    </citation>
    <scope>NUCLEOTIDE SEQUENCE [LARGE SCALE GENOMIC DNA]</scope>
    <source>
        <strain evidence="1 2">DSM 17177</strain>
    </source>
</reference>
<dbReference type="Gene3D" id="3.20.20.190">
    <property type="entry name" value="Phosphatidylinositol (PI) phosphodiesterase"/>
    <property type="match status" value="1"/>
</dbReference>